<name>A0A7J6BDZ3_AMEME</name>
<reference evidence="1 2" key="1">
    <citation type="submission" date="2020-02" db="EMBL/GenBank/DDBJ databases">
        <title>A chromosome-scale genome assembly of the black bullhead catfish (Ameiurus melas).</title>
        <authorList>
            <person name="Wen M."/>
            <person name="Zham M."/>
            <person name="Cabau C."/>
            <person name="Klopp C."/>
            <person name="Donnadieu C."/>
            <person name="Roques C."/>
            <person name="Bouchez O."/>
            <person name="Lampietro C."/>
            <person name="Jouanno E."/>
            <person name="Herpin A."/>
            <person name="Louis A."/>
            <person name="Berthelot C."/>
            <person name="Parey E."/>
            <person name="Roest-Crollius H."/>
            <person name="Braasch I."/>
            <person name="Postlethwait J."/>
            <person name="Robinson-Rechavi M."/>
            <person name="Echchiki A."/>
            <person name="Begum T."/>
            <person name="Montfort J."/>
            <person name="Schartl M."/>
            <person name="Bobe J."/>
            <person name="Guiguen Y."/>
        </authorList>
    </citation>
    <scope>NUCLEOTIDE SEQUENCE [LARGE SCALE GENOMIC DNA]</scope>
    <source>
        <strain evidence="1">M_S1</strain>
        <tissue evidence="1">Blood</tissue>
    </source>
</reference>
<gene>
    <name evidence="1" type="ORF">AMELA_G00001010</name>
</gene>
<keyword evidence="2" id="KW-1185">Reference proteome</keyword>
<protein>
    <submittedName>
        <fullName evidence="1">Uncharacterized protein</fullName>
    </submittedName>
</protein>
<dbReference type="Proteomes" id="UP000593565">
    <property type="component" value="Unassembled WGS sequence"/>
</dbReference>
<dbReference type="EMBL" id="JAAGNN010000001">
    <property type="protein sequence ID" value="KAF4093333.1"/>
    <property type="molecule type" value="Genomic_DNA"/>
</dbReference>
<evidence type="ECO:0000313" key="2">
    <source>
        <dbReference type="Proteomes" id="UP000593565"/>
    </source>
</evidence>
<sequence length="119" mass="12597">MRDMASSSGQSGSCGAADSVFESAAMLLSCLPLTGAIHGGIFETNNEEDARVCVEALSVFGCNRGAELSLPSTSSGKKKNPTATELCPVMVWPPVQGVPRFVPDAPWDRLQVPRDTEQQ</sequence>
<evidence type="ECO:0000313" key="1">
    <source>
        <dbReference type="EMBL" id="KAF4093333.1"/>
    </source>
</evidence>
<comment type="caution">
    <text evidence="1">The sequence shown here is derived from an EMBL/GenBank/DDBJ whole genome shotgun (WGS) entry which is preliminary data.</text>
</comment>
<accession>A0A7J6BDZ3</accession>
<proteinExistence type="predicted"/>
<dbReference type="AlphaFoldDB" id="A0A7J6BDZ3"/>
<organism evidence="1 2">
    <name type="scientific">Ameiurus melas</name>
    <name type="common">Black bullhead</name>
    <name type="synonym">Silurus melas</name>
    <dbReference type="NCBI Taxonomy" id="219545"/>
    <lineage>
        <taxon>Eukaryota</taxon>
        <taxon>Metazoa</taxon>
        <taxon>Chordata</taxon>
        <taxon>Craniata</taxon>
        <taxon>Vertebrata</taxon>
        <taxon>Euteleostomi</taxon>
        <taxon>Actinopterygii</taxon>
        <taxon>Neopterygii</taxon>
        <taxon>Teleostei</taxon>
        <taxon>Ostariophysi</taxon>
        <taxon>Siluriformes</taxon>
        <taxon>Ictaluridae</taxon>
        <taxon>Ameiurus</taxon>
    </lineage>
</organism>